<dbReference type="InterPro" id="IPR007838">
    <property type="entry name" value="Cell_div_ZapA-like"/>
</dbReference>
<evidence type="ECO:0000313" key="1">
    <source>
        <dbReference type="EMBL" id="ATY31286.1"/>
    </source>
</evidence>
<reference evidence="1 2" key="1">
    <citation type="submission" date="2017-11" db="EMBL/GenBank/DDBJ databases">
        <title>Complete genome sequence of Sphingomonas sp. Strain Cra20, a psychrotolerant potential plant growth promoting rhizobacteria.</title>
        <authorList>
            <person name="Luo Y."/>
        </authorList>
    </citation>
    <scope>NUCLEOTIDE SEQUENCE [LARGE SCALE GENOMIC DNA]</scope>
    <source>
        <strain evidence="1 2">Cra20</strain>
    </source>
</reference>
<name>A0A2K8MFH0_9SPHN</name>
<dbReference type="OrthoDB" id="9797575at2"/>
<dbReference type="Pfam" id="PF05164">
    <property type="entry name" value="ZapA"/>
    <property type="match status" value="1"/>
</dbReference>
<dbReference type="RefSeq" id="WP_100281097.1">
    <property type="nucleotide sequence ID" value="NZ_CP024923.1"/>
</dbReference>
<dbReference type="InterPro" id="IPR036192">
    <property type="entry name" value="Cell_div_ZapA-like_sf"/>
</dbReference>
<keyword evidence="2" id="KW-1185">Reference proteome</keyword>
<dbReference type="Proteomes" id="UP000229081">
    <property type="component" value="Chromosome"/>
</dbReference>
<dbReference type="EMBL" id="CP024923">
    <property type="protein sequence ID" value="ATY31286.1"/>
    <property type="molecule type" value="Genomic_DNA"/>
</dbReference>
<proteinExistence type="predicted"/>
<dbReference type="GO" id="GO:0051301">
    <property type="term" value="P:cell division"/>
    <property type="evidence" value="ECO:0007669"/>
    <property type="project" value="UniProtKB-KW"/>
</dbReference>
<accession>A0A2K8MFH0</accession>
<keyword evidence="1" id="KW-0132">Cell division</keyword>
<sequence>MADIDISIAGRSYSVAARDGDEPHLRHLESILQKHAETAHRASGGLNAERTLVYLSLILADLVDEVQRNPPQGVSPVLLERIADRLEAVAAALEEDAAEA</sequence>
<evidence type="ECO:0000313" key="2">
    <source>
        <dbReference type="Proteomes" id="UP000229081"/>
    </source>
</evidence>
<dbReference type="SUPFAM" id="SSF102829">
    <property type="entry name" value="Cell division protein ZapA-like"/>
    <property type="match status" value="1"/>
</dbReference>
<keyword evidence="1" id="KW-0131">Cell cycle</keyword>
<dbReference type="AlphaFoldDB" id="A0A2K8MFH0"/>
<protein>
    <submittedName>
        <fullName evidence="1">Cell division protein ZapA</fullName>
    </submittedName>
</protein>
<gene>
    <name evidence="1" type="ORF">CVN68_04260</name>
</gene>
<dbReference type="KEGG" id="sphc:CVN68_04260"/>
<organism evidence="1 2">
    <name type="scientific">Sphingomonas psychrotolerans</name>
    <dbReference type="NCBI Taxonomy" id="1327635"/>
    <lineage>
        <taxon>Bacteria</taxon>
        <taxon>Pseudomonadati</taxon>
        <taxon>Pseudomonadota</taxon>
        <taxon>Alphaproteobacteria</taxon>
        <taxon>Sphingomonadales</taxon>
        <taxon>Sphingomonadaceae</taxon>
        <taxon>Sphingomonas</taxon>
    </lineage>
</organism>